<evidence type="ECO:0000313" key="7">
    <source>
        <dbReference type="EMBL" id="QPS00991.1"/>
    </source>
</evidence>
<dbReference type="GO" id="GO:0046872">
    <property type="term" value="F:metal ion binding"/>
    <property type="evidence" value="ECO:0007669"/>
    <property type="project" value="InterPro"/>
</dbReference>
<evidence type="ECO:0000313" key="8">
    <source>
        <dbReference type="Proteomes" id="UP000594771"/>
    </source>
</evidence>
<dbReference type="Proteomes" id="UP001069145">
    <property type="component" value="Unassembled WGS sequence"/>
</dbReference>
<keyword evidence="3 4" id="KW-0067">ATP-binding</keyword>
<evidence type="ECO:0000256" key="3">
    <source>
        <dbReference type="ARBA" id="ARBA00022840"/>
    </source>
</evidence>
<feature type="domain" description="ATP-grasp" evidence="5">
    <location>
        <begin position="117"/>
        <end position="308"/>
    </location>
</feature>
<evidence type="ECO:0000259" key="5">
    <source>
        <dbReference type="PROSITE" id="PS50975"/>
    </source>
</evidence>
<dbReference type="AlphaFoldDB" id="A0A0X8FE58"/>
<dbReference type="EMBL" id="CP065662">
    <property type="protein sequence ID" value="QPS00991.1"/>
    <property type="molecule type" value="Genomic_DNA"/>
</dbReference>
<protein>
    <submittedName>
        <fullName evidence="7">ATP-grasp domain-containing protein</fullName>
    </submittedName>
</protein>
<dbReference type="GO" id="GO:0016874">
    <property type="term" value="F:ligase activity"/>
    <property type="evidence" value="ECO:0007669"/>
    <property type="project" value="UniProtKB-KW"/>
</dbReference>
<dbReference type="Proteomes" id="UP000594771">
    <property type="component" value="Chromosome"/>
</dbReference>
<sequence>MNFVYISPYFPQNFQEFAVKLHQNGATVLGIGSEAYDILPASLKEALTEYYRVDNLEDTLAVKKAVAFFFHKYGPIDRIESQEEYWLELDAQLREQFNIVGMKPKELKKIKHKSEMKKYFKKAKCPVAKGRLVKTKVSLKRAAKALGYPVVLKPDVGVGAGNTYRIDNDDDLEKFEAQWDHTTPYFMEEFIEGGQLCTFDGLLDQEGNIVWYGSLTYEEPTLDWVNGDRDGVYWIEKEVDPKLKEIGENVVKAFGIKERFFHIEFFRMPDNSYLGIEYNNRAVGGFGHDAYDYAHSIDLYDMYAKVVLGKEIPANPNDSRYCVVTFRQADKNYQHSVADIKERYANDVKAVKDLPKVYHDLLGSQLFAILCDNDNERQAITDYIRA</sequence>
<dbReference type="PANTHER" id="PTHR43585:SF2">
    <property type="entry name" value="ATP-GRASP ENZYME FSQD"/>
    <property type="match status" value="1"/>
</dbReference>
<organism evidence="7 8">
    <name type="scientific">Aerococcus urinae</name>
    <dbReference type="NCBI Taxonomy" id="1376"/>
    <lineage>
        <taxon>Bacteria</taxon>
        <taxon>Bacillati</taxon>
        <taxon>Bacillota</taxon>
        <taxon>Bacilli</taxon>
        <taxon>Lactobacillales</taxon>
        <taxon>Aerococcaceae</taxon>
        <taxon>Aerococcus</taxon>
    </lineage>
</organism>
<dbReference type="Pfam" id="PF13535">
    <property type="entry name" value="ATP-grasp_4"/>
    <property type="match status" value="1"/>
</dbReference>
<dbReference type="GeneID" id="35767711"/>
<proteinExistence type="predicted"/>
<evidence type="ECO:0000256" key="4">
    <source>
        <dbReference type="PROSITE-ProRule" id="PRU00409"/>
    </source>
</evidence>
<dbReference type="EMBL" id="JAOTML010000001">
    <property type="protein sequence ID" value="MCY3052685.1"/>
    <property type="molecule type" value="Genomic_DNA"/>
</dbReference>
<dbReference type="InterPro" id="IPR013815">
    <property type="entry name" value="ATP_grasp_subdomain_1"/>
</dbReference>
<keyword evidence="1" id="KW-0436">Ligase</keyword>
<accession>A0A0X8FE58</accession>
<reference evidence="7 8" key="1">
    <citation type="submission" date="2020-12" db="EMBL/GenBank/DDBJ databases">
        <title>FDA dAtabase for Regulatory Grade micrObial Sequences (FDA-ARGOS): Supporting development and validation of Infectious Disease Dx tests.</title>
        <authorList>
            <person name="Sproer C."/>
            <person name="Gronow S."/>
            <person name="Severitt S."/>
            <person name="Schroder I."/>
            <person name="Tallon L."/>
            <person name="Sadzewicz L."/>
            <person name="Zhao X."/>
            <person name="Boylan J."/>
            <person name="Ott S."/>
            <person name="Bowen H."/>
            <person name="Vavikolanu K."/>
            <person name="Mehta A."/>
            <person name="Aluvathingal J."/>
            <person name="Nadendla S."/>
            <person name="Lowell S."/>
            <person name="Myers T."/>
            <person name="Yan Y."/>
            <person name="Sichtig H."/>
        </authorList>
    </citation>
    <scope>NUCLEOTIDE SEQUENCE [LARGE SCALE GENOMIC DNA]</scope>
    <source>
        <strain evidence="7 8">FDAARGOS_911</strain>
    </source>
</reference>
<evidence type="ECO:0000256" key="1">
    <source>
        <dbReference type="ARBA" id="ARBA00022598"/>
    </source>
</evidence>
<evidence type="ECO:0000256" key="2">
    <source>
        <dbReference type="ARBA" id="ARBA00022741"/>
    </source>
</evidence>
<dbReference type="Gene3D" id="3.40.50.20">
    <property type="match status" value="1"/>
</dbReference>
<gene>
    <name evidence="7" type="ORF">I6G68_06245</name>
    <name evidence="6" type="ORF">ODY43_01520</name>
</gene>
<dbReference type="InterPro" id="IPR011761">
    <property type="entry name" value="ATP-grasp"/>
</dbReference>
<reference evidence="6" key="2">
    <citation type="submission" date="2022-09" db="EMBL/GenBank/DDBJ databases">
        <title>Aerococcus urinae taxonomy study.</title>
        <authorList>
            <person name="Christensen J."/>
            <person name="Senneby E."/>
        </authorList>
    </citation>
    <scope>NUCLEOTIDE SEQUENCE</scope>
    <source>
        <strain evidence="6">NLD-066-U95</strain>
    </source>
</reference>
<dbReference type="InterPro" id="IPR052032">
    <property type="entry name" value="ATP-dep_AA_Ligase"/>
</dbReference>
<dbReference type="GO" id="GO:0005524">
    <property type="term" value="F:ATP binding"/>
    <property type="evidence" value="ECO:0007669"/>
    <property type="project" value="UniProtKB-UniRule"/>
</dbReference>
<dbReference type="KEGG" id="aun:AWM73_03810"/>
<dbReference type="Gene3D" id="3.30.470.20">
    <property type="entry name" value="ATP-grasp fold, B domain"/>
    <property type="match status" value="1"/>
</dbReference>
<dbReference type="SUPFAM" id="SSF56059">
    <property type="entry name" value="Glutathione synthetase ATP-binding domain-like"/>
    <property type="match status" value="1"/>
</dbReference>
<keyword evidence="2 4" id="KW-0547">Nucleotide-binding</keyword>
<evidence type="ECO:0000313" key="6">
    <source>
        <dbReference type="EMBL" id="MCY3052685.1"/>
    </source>
</evidence>
<keyword evidence="9" id="KW-1185">Reference proteome</keyword>
<name>A0A0X8FE58_9LACT</name>
<evidence type="ECO:0000313" key="9">
    <source>
        <dbReference type="Proteomes" id="UP001069145"/>
    </source>
</evidence>
<dbReference type="RefSeq" id="WP_060778150.1">
    <property type="nucleotide sequence ID" value="NZ_CAJHLF010000002.1"/>
</dbReference>
<dbReference type="OrthoDB" id="24041at2"/>
<dbReference type="PROSITE" id="PS50975">
    <property type="entry name" value="ATP_GRASP"/>
    <property type="match status" value="1"/>
</dbReference>
<dbReference type="Gene3D" id="3.30.1490.20">
    <property type="entry name" value="ATP-grasp fold, A domain"/>
    <property type="match status" value="1"/>
</dbReference>
<dbReference type="PANTHER" id="PTHR43585">
    <property type="entry name" value="FUMIPYRROLE BIOSYNTHESIS PROTEIN C"/>
    <property type="match status" value="1"/>
</dbReference>